<accession>A0A0D8X9N8</accession>
<sequence length="152" mass="17708">MNSAEIGCLILFLTAFIITVFHPFIIGTCIVSIFVFIRYFAPDSVEKISANMMEPEYLSRSQEEIQLSKNVEHSSEPKQVHLQRHHSEDVELSSEPEHALKVVEEKNKKSQREILEEIREAEEREKYSKLLLTYQVPSMTAYYESLVQIMQN</sequence>
<reference evidence="3" key="2">
    <citation type="journal article" date="2016" name="Sci. Rep.">
        <title>Dictyocaulus viviparus genome, variome and transcriptome elucidate lungworm biology and support future intervention.</title>
        <authorList>
            <person name="McNulty S.N."/>
            <person name="Strube C."/>
            <person name="Rosa B.A."/>
            <person name="Martin J.C."/>
            <person name="Tyagi R."/>
            <person name="Choi Y.J."/>
            <person name="Wang Q."/>
            <person name="Hallsworth Pepin K."/>
            <person name="Zhang X."/>
            <person name="Ozersky P."/>
            <person name="Wilson R.K."/>
            <person name="Sternberg P.W."/>
            <person name="Gasser R.B."/>
            <person name="Mitreva M."/>
        </authorList>
    </citation>
    <scope>NUCLEOTIDE SEQUENCE [LARGE SCALE GENOMIC DNA]</scope>
    <source>
        <strain evidence="3">HannoverDv2000</strain>
    </source>
</reference>
<proteinExistence type="predicted"/>
<protein>
    <submittedName>
        <fullName evidence="2">Uncharacterized protein</fullName>
    </submittedName>
</protein>
<keyword evidence="1" id="KW-1133">Transmembrane helix</keyword>
<dbReference type="EMBL" id="KN717171">
    <property type="protein sequence ID" value="KJH40487.1"/>
    <property type="molecule type" value="Genomic_DNA"/>
</dbReference>
<gene>
    <name evidence="2" type="ORF">DICVIV_13553</name>
</gene>
<feature type="transmembrane region" description="Helical" evidence="1">
    <location>
        <begin position="12"/>
        <end position="37"/>
    </location>
</feature>
<evidence type="ECO:0000313" key="3">
    <source>
        <dbReference type="Proteomes" id="UP000053766"/>
    </source>
</evidence>
<organism evidence="2 3">
    <name type="scientific">Dictyocaulus viviparus</name>
    <name type="common">Bovine lungworm</name>
    <dbReference type="NCBI Taxonomy" id="29172"/>
    <lineage>
        <taxon>Eukaryota</taxon>
        <taxon>Metazoa</taxon>
        <taxon>Ecdysozoa</taxon>
        <taxon>Nematoda</taxon>
        <taxon>Chromadorea</taxon>
        <taxon>Rhabditida</taxon>
        <taxon>Rhabditina</taxon>
        <taxon>Rhabditomorpha</taxon>
        <taxon>Strongyloidea</taxon>
        <taxon>Metastrongylidae</taxon>
        <taxon>Dictyocaulus</taxon>
    </lineage>
</organism>
<evidence type="ECO:0000256" key="1">
    <source>
        <dbReference type="SAM" id="Phobius"/>
    </source>
</evidence>
<dbReference type="AlphaFoldDB" id="A0A0D8X9N8"/>
<keyword evidence="3" id="KW-1185">Reference proteome</keyword>
<evidence type="ECO:0000313" key="2">
    <source>
        <dbReference type="EMBL" id="KJH40487.1"/>
    </source>
</evidence>
<reference evidence="2 3" key="1">
    <citation type="submission" date="2013-11" db="EMBL/GenBank/DDBJ databases">
        <title>Draft genome of the bovine lungworm Dictyocaulus viviparus.</title>
        <authorList>
            <person name="Mitreva M."/>
        </authorList>
    </citation>
    <scope>NUCLEOTIDE SEQUENCE [LARGE SCALE GENOMIC DNA]</scope>
    <source>
        <strain evidence="2 3">HannoverDv2000</strain>
    </source>
</reference>
<dbReference type="Proteomes" id="UP000053766">
    <property type="component" value="Unassembled WGS sequence"/>
</dbReference>
<name>A0A0D8X9N8_DICVI</name>
<dbReference type="OrthoDB" id="5825952at2759"/>
<keyword evidence="1" id="KW-0472">Membrane</keyword>
<keyword evidence="1" id="KW-0812">Transmembrane</keyword>